<feature type="compositionally biased region" description="Basic and acidic residues" evidence="1">
    <location>
        <begin position="100"/>
        <end position="123"/>
    </location>
</feature>
<comment type="caution">
    <text evidence="2">The sequence shown here is derived from an EMBL/GenBank/DDBJ whole genome shotgun (WGS) entry which is preliminary data.</text>
</comment>
<feature type="region of interest" description="Disordered" evidence="1">
    <location>
        <begin position="79"/>
        <end position="123"/>
    </location>
</feature>
<evidence type="ECO:0000313" key="3">
    <source>
        <dbReference type="Proteomes" id="UP001175228"/>
    </source>
</evidence>
<gene>
    <name evidence="2" type="ORF">EDD18DRAFT_1332251</name>
</gene>
<dbReference type="EMBL" id="JAUEPU010000016">
    <property type="protein sequence ID" value="KAK0496134.1"/>
    <property type="molecule type" value="Genomic_DNA"/>
</dbReference>
<protein>
    <submittedName>
        <fullName evidence="2">Uncharacterized protein</fullName>
    </submittedName>
</protein>
<organism evidence="2 3">
    <name type="scientific">Armillaria luteobubalina</name>
    <dbReference type="NCBI Taxonomy" id="153913"/>
    <lineage>
        <taxon>Eukaryota</taxon>
        <taxon>Fungi</taxon>
        <taxon>Dikarya</taxon>
        <taxon>Basidiomycota</taxon>
        <taxon>Agaricomycotina</taxon>
        <taxon>Agaricomycetes</taxon>
        <taxon>Agaricomycetidae</taxon>
        <taxon>Agaricales</taxon>
        <taxon>Marasmiineae</taxon>
        <taxon>Physalacriaceae</taxon>
        <taxon>Armillaria</taxon>
    </lineage>
</organism>
<evidence type="ECO:0000256" key="1">
    <source>
        <dbReference type="SAM" id="MobiDB-lite"/>
    </source>
</evidence>
<accession>A0AA39Q5D8</accession>
<evidence type="ECO:0000313" key="2">
    <source>
        <dbReference type="EMBL" id="KAK0496134.1"/>
    </source>
</evidence>
<sequence length="142" mass="15372">MSPPVNSHLAYSLARHQSGKHWHEMAEKEHVDSGNYKLSLTSLPSFLEELWKKSCQEYSAGPGMGYEVGGADEAGQLGGYNYGDNNNDGSTGYKAGGEVTRLDDREASRDHGDDDGGIVRRDTRSGEVTRLHLAGETLGGML</sequence>
<keyword evidence="3" id="KW-1185">Reference proteome</keyword>
<name>A0AA39Q5D8_9AGAR</name>
<dbReference type="Proteomes" id="UP001175228">
    <property type="component" value="Unassembled WGS sequence"/>
</dbReference>
<dbReference type="AlphaFoldDB" id="A0AA39Q5D8"/>
<proteinExistence type="predicted"/>
<reference evidence="2" key="1">
    <citation type="submission" date="2023-06" db="EMBL/GenBank/DDBJ databases">
        <authorList>
            <consortium name="Lawrence Berkeley National Laboratory"/>
            <person name="Ahrendt S."/>
            <person name="Sahu N."/>
            <person name="Indic B."/>
            <person name="Wong-Bajracharya J."/>
            <person name="Merenyi Z."/>
            <person name="Ke H.-M."/>
            <person name="Monk M."/>
            <person name="Kocsube S."/>
            <person name="Drula E."/>
            <person name="Lipzen A."/>
            <person name="Balint B."/>
            <person name="Henrissat B."/>
            <person name="Andreopoulos B."/>
            <person name="Martin F.M."/>
            <person name="Harder C.B."/>
            <person name="Rigling D."/>
            <person name="Ford K.L."/>
            <person name="Foster G.D."/>
            <person name="Pangilinan J."/>
            <person name="Papanicolaou A."/>
            <person name="Barry K."/>
            <person name="LaButti K."/>
            <person name="Viragh M."/>
            <person name="Koriabine M."/>
            <person name="Yan M."/>
            <person name="Riley R."/>
            <person name="Champramary S."/>
            <person name="Plett K.L."/>
            <person name="Tsai I.J."/>
            <person name="Slot J."/>
            <person name="Sipos G."/>
            <person name="Plett J."/>
            <person name="Nagy L.G."/>
            <person name="Grigoriev I.V."/>
        </authorList>
    </citation>
    <scope>NUCLEOTIDE SEQUENCE</scope>
    <source>
        <strain evidence="2">HWK02</strain>
    </source>
</reference>